<dbReference type="EMBL" id="LJZX01000036">
    <property type="protein sequence ID" value="PKQ77889.1"/>
    <property type="molecule type" value="Genomic_DNA"/>
</dbReference>
<organism evidence="1 2">
    <name type="scientific">Aeromonas sobria</name>
    <dbReference type="NCBI Taxonomy" id="646"/>
    <lineage>
        <taxon>Bacteria</taxon>
        <taxon>Pseudomonadati</taxon>
        <taxon>Pseudomonadota</taxon>
        <taxon>Gammaproteobacteria</taxon>
        <taxon>Aeromonadales</taxon>
        <taxon>Aeromonadaceae</taxon>
        <taxon>Aeromonas</taxon>
    </lineage>
</organism>
<dbReference type="AlphaFoldDB" id="A0A2N3IYJ2"/>
<comment type="caution">
    <text evidence="1">The sequence shown here is derived from an EMBL/GenBank/DDBJ whole genome shotgun (WGS) entry which is preliminary data.</text>
</comment>
<protein>
    <submittedName>
        <fullName evidence="1">Uncharacterized protein</fullName>
    </submittedName>
</protein>
<evidence type="ECO:0000313" key="2">
    <source>
        <dbReference type="Proteomes" id="UP000233526"/>
    </source>
</evidence>
<dbReference type="Proteomes" id="UP000233526">
    <property type="component" value="Unassembled WGS sequence"/>
</dbReference>
<sequence>MPHELALSHYSRQWLGQVAASAKLTPTRSGQRWLLHLTPDSPPARTVTLQVRWSGVQWQLLSLTNAEDWHTMIQPKHEICIDPERRCFWQCQAGPVPLSEQPRVLGGFLSDLQRICINRGYAVASDPIPDKETEDD</sequence>
<evidence type="ECO:0000313" key="1">
    <source>
        <dbReference type="EMBL" id="PKQ77889.1"/>
    </source>
</evidence>
<gene>
    <name evidence="1" type="ORF">AOX56_16015</name>
</gene>
<dbReference type="RefSeq" id="WP_101318146.1">
    <property type="nucleotide sequence ID" value="NZ_CAWNSS010000036.1"/>
</dbReference>
<name>A0A2N3IYJ2_AERSO</name>
<accession>A0A2N3IYJ2</accession>
<reference evidence="1 2" key="1">
    <citation type="journal article" date="2017" name="Front. Microbiol.">
        <title>Strong Genomic and Phenotypic Heterogeneity in the Aeromonas sobria Species Complex.</title>
        <authorList>
            <person name="Gauthier J."/>
            <person name="Vincent A.T."/>
            <person name="Charette S.J."/>
            <person name="Derome N."/>
        </authorList>
    </citation>
    <scope>NUCLEOTIDE SEQUENCE [LARGE SCALE GENOMIC DNA]</scope>
    <source>
        <strain evidence="1 2">JF2635</strain>
    </source>
</reference>
<proteinExistence type="predicted"/>